<feature type="region of interest" description="Disordered" evidence="1">
    <location>
        <begin position="746"/>
        <end position="808"/>
    </location>
</feature>
<evidence type="ECO:0000256" key="1">
    <source>
        <dbReference type="SAM" id="MobiDB-lite"/>
    </source>
</evidence>
<dbReference type="STRING" id="312017.Q22RE9"/>
<dbReference type="GO" id="GO:0061863">
    <property type="term" value="F:microtubule plus end polymerase"/>
    <property type="evidence" value="ECO:0007669"/>
    <property type="project" value="InterPro"/>
</dbReference>
<accession>Q22RE9</accession>
<protein>
    <recommendedName>
        <fullName evidence="2">TOG domain-containing protein</fullName>
    </recommendedName>
</protein>
<dbReference type="Proteomes" id="UP000009168">
    <property type="component" value="Unassembled WGS sequence"/>
</dbReference>
<organism evidence="3 4">
    <name type="scientific">Tetrahymena thermophila (strain SB210)</name>
    <dbReference type="NCBI Taxonomy" id="312017"/>
    <lineage>
        <taxon>Eukaryota</taxon>
        <taxon>Sar</taxon>
        <taxon>Alveolata</taxon>
        <taxon>Ciliophora</taxon>
        <taxon>Intramacronucleata</taxon>
        <taxon>Oligohymenophorea</taxon>
        <taxon>Hymenostomatida</taxon>
        <taxon>Tetrahymenina</taxon>
        <taxon>Tetrahymenidae</taxon>
        <taxon>Tetrahymena</taxon>
    </lineage>
</organism>
<feature type="region of interest" description="Disordered" evidence="1">
    <location>
        <begin position="657"/>
        <end position="725"/>
    </location>
</feature>
<name>Q22RE9_TETTS</name>
<dbReference type="SMART" id="SM01349">
    <property type="entry name" value="TOG"/>
    <property type="match status" value="3"/>
</dbReference>
<dbReference type="GO" id="GO:0005856">
    <property type="term" value="C:cytoskeleton"/>
    <property type="evidence" value="ECO:0007669"/>
    <property type="project" value="UniProtKB-SubCell"/>
</dbReference>
<proteinExistence type="predicted"/>
<dbReference type="GO" id="GO:0030951">
    <property type="term" value="P:establishment or maintenance of microtubule cytoskeleton polarity"/>
    <property type="evidence" value="ECO:0007669"/>
    <property type="project" value="InterPro"/>
</dbReference>
<dbReference type="InterPro" id="IPR016024">
    <property type="entry name" value="ARM-type_fold"/>
</dbReference>
<keyword evidence="4" id="KW-1185">Reference proteome</keyword>
<dbReference type="InterPro" id="IPR034085">
    <property type="entry name" value="TOG"/>
</dbReference>
<feature type="compositionally biased region" description="Polar residues" evidence="1">
    <location>
        <begin position="382"/>
        <end position="392"/>
    </location>
</feature>
<dbReference type="InterPro" id="IPR045110">
    <property type="entry name" value="XMAP215"/>
</dbReference>
<feature type="compositionally biased region" description="Polar residues" evidence="1">
    <location>
        <begin position="672"/>
        <end position="688"/>
    </location>
</feature>
<feature type="compositionally biased region" description="Basic and acidic residues" evidence="1">
    <location>
        <begin position="752"/>
        <end position="770"/>
    </location>
</feature>
<dbReference type="GeneID" id="7826867"/>
<dbReference type="KEGG" id="tet:TTHERM_00016390"/>
<dbReference type="PANTHER" id="PTHR12609">
    <property type="entry name" value="MICROTUBULE ASSOCIATED PROTEIN XMAP215"/>
    <property type="match status" value="1"/>
</dbReference>
<gene>
    <name evidence="3" type="ORF">TTHERM_00016390</name>
</gene>
<feature type="domain" description="TOG" evidence="2">
    <location>
        <begin position="1348"/>
        <end position="1575"/>
    </location>
</feature>
<evidence type="ECO:0000259" key="2">
    <source>
        <dbReference type="SMART" id="SM01349"/>
    </source>
</evidence>
<dbReference type="GO" id="GO:0007051">
    <property type="term" value="P:spindle organization"/>
    <property type="evidence" value="ECO:0007669"/>
    <property type="project" value="InterPro"/>
</dbReference>
<sequence length="1676" mass="194704">MRQEDENQKGNLLLSPPIQQQQKFQECQKKKEFKWTEIVAEQETVSEYILSTIANWDKFPLNMKIQVLEQFNLMIESTNFEEEEDIVLKSNCNFIDMLKHNNPKIVQITLKILILYTQKAQSINYNVPHLVSQLISKVMIRKEFREATIKLFMLIFNKCRDGLNFGIQELFSSSAPKPICETLNLFELLLLKKEIGMKEFLKQYLSQVYEYTQNQYQEVRSQALKLFVSLIKEYGESFIVPYKSKLKSNQIDFVNKQLQKDSNANSLKSPNIKLAVVVVQKKQLSNQSSHSNLSRPSQSSQAPNEKPSAATFKKIPINHTQNNNNGGGSNNEDQAINNQKINNELNTLSRKVIKHFEKNIFKKKTELQSKSLKDEQIFSMNDLSRSRSSINSKKQKKKHSDTFSQADQEDSSYEKNSEFSMKTSKENSLIANPQLVQLKKATNIYEKAVVKSELAEILEAGIGETKKKYHPKIEIKNRDKKASSVYKKEKSVAISSKKGSELASVSSKAAMSKSSSQSSLAPISKKFKSEQDLVFNKPKVKQGQSDKRVDVQSRQSITPNGVDEDSYYASPIPNKFGSTKNSPNKNVDLNLNTEVNNIQYSFSKDLSAQQNESESGYKFLQDLLHFENKIKLENSKIFNDKFVSNDSSIQIQEEETPFGIDNDDFYAAPNLDYNSDSDQKGQFNQDQFSKQRKSPQKADNVTPNGVDDDSCYAQPNSEQDLDESLQSDNIQNEETQQGDAMLQKLQQNQEKQQTKVKKDFAKKKNEEPKQKSRNSICSQKSTPNEDIQRQKEESENKMKQQEEEQQNVDNEMVQSIVLQKKQYQLNQDELSQSLLQVVEEESNKLSYVSAAKQLSDISLQMSFFKQQADNNNDLLNNPSNIIESNYLGQLSDVLKFSNRKEQNIPHFYQDASGAEEDKANNISNFYHFQDELNFQSQQKENSQNQEIRGYFFNQDLKDILSVVESAEQKHYFFNQQKLPQNKQQNSLSPNSQQNNQLPKPKESIQQDNKIKKKSSVHSQRSRQPSQSPHKQQFYNNKEKNGIKDEERENAKQIINKSQQMNDTVLNSYIFLFNDKLVNKLFQQQKDKIIYIVNKDTVNQWFNSREYDNVSIISFLIHYIGHQFEREDFSYLSKFWNFQKFLSFNNALIQSLTIHVMHQYFKKIQKYNYIKSNIKPKCLRDTINKLIKIIPVSRDKLFDESFAFLDFLFELDIYNDYIFDAISEVLQSNVPKQIVSSLRILSNFLRLYGEKRLNSLKPFMHIIKSISFSANLQVRNAAIEFYQEAYSWMGDSIFEYTKSLKRTQLLQLEKAFSQVILKERRPLKCPIEVFQPIMNDSLYEKEQNIFTSDVDEEIQKQESYIRKALAVQEWVNKDDLIQKIVDDASNQLKLREQNYSNIIQIILELLGDWNKYLIENTLILIKNLAQKLKKDFCQGGIELFEAVFELYSVDKSINRDKISKALVSLFVVAGLKQLLKIILKILAKKRNIKEILNVLNFGLRKSDAGCVIKIIQEVQIYLSDKDSNTKIAAFDLFGVIRYIYGNPIIEQNLNQEYKNNRFILQKIQESHVKCAKMKSLSIQKKKLEELKNSISNSYSNSEMSTASYDKQYFYVQIQNCSFSSKKGQMPIQQFKIQKKQELLQKQMSEEPITEVYQGSFVHEFLSEQQKQPHQNEDVDEI</sequence>
<dbReference type="Gene3D" id="1.25.10.10">
    <property type="entry name" value="Leucine-rich Repeat Variant"/>
    <property type="match status" value="3"/>
</dbReference>
<feature type="domain" description="TOG" evidence="2">
    <location>
        <begin position="31"/>
        <end position="267"/>
    </location>
</feature>
<feature type="region of interest" description="Disordered" evidence="1">
    <location>
        <begin position="979"/>
        <end position="1044"/>
    </location>
</feature>
<feature type="compositionally biased region" description="Low complexity" evidence="1">
    <location>
        <begin position="285"/>
        <end position="301"/>
    </location>
</feature>
<feature type="region of interest" description="Disordered" evidence="1">
    <location>
        <begin position="285"/>
        <end position="335"/>
    </location>
</feature>
<dbReference type="HOGENOM" id="CLU_241660_0_0_1"/>
<dbReference type="RefSeq" id="XP_001008418.1">
    <property type="nucleotide sequence ID" value="XM_001008418.3"/>
</dbReference>
<dbReference type="GO" id="GO:0046785">
    <property type="term" value="P:microtubule polymerization"/>
    <property type="evidence" value="ECO:0007669"/>
    <property type="project" value="InterPro"/>
</dbReference>
<evidence type="ECO:0000313" key="3">
    <source>
        <dbReference type="EMBL" id="EAR88173.1"/>
    </source>
</evidence>
<feature type="compositionally biased region" description="Basic and acidic residues" evidence="1">
    <location>
        <begin position="786"/>
        <end position="802"/>
    </location>
</feature>
<dbReference type="EMBL" id="GG662845">
    <property type="protein sequence ID" value="EAR88173.1"/>
    <property type="molecule type" value="Genomic_DNA"/>
</dbReference>
<dbReference type="GO" id="GO:0051010">
    <property type="term" value="F:microtubule plus-end binding"/>
    <property type="evidence" value="ECO:0007669"/>
    <property type="project" value="InterPro"/>
</dbReference>
<dbReference type="InterPro" id="IPR011989">
    <property type="entry name" value="ARM-like"/>
</dbReference>
<feature type="region of interest" description="Disordered" evidence="1">
    <location>
        <begin position="382"/>
        <end position="425"/>
    </location>
</feature>
<evidence type="ECO:0000313" key="4">
    <source>
        <dbReference type="Proteomes" id="UP000009168"/>
    </source>
</evidence>
<dbReference type="SUPFAM" id="SSF48371">
    <property type="entry name" value="ARM repeat"/>
    <property type="match status" value="2"/>
</dbReference>
<feature type="domain" description="TOG" evidence="2">
    <location>
        <begin position="1079"/>
        <end position="1322"/>
    </location>
</feature>
<feature type="region of interest" description="Disordered" evidence="1">
    <location>
        <begin position="535"/>
        <end position="584"/>
    </location>
</feature>
<feature type="compositionally biased region" description="Low complexity" evidence="1">
    <location>
        <begin position="1016"/>
        <end position="1032"/>
    </location>
</feature>
<feature type="compositionally biased region" description="Low complexity" evidence="1">
    <location>
        <begin position="979"/>
        <end position="998"/>
    </location>
</feature>
<dbReference type="InParanoid" id="Q22RE9"/>
<reference evidence="4" key="1">
    <citation type="journal article" date="2006" name="PLoS Biol.">
        <title>Macronuclear genome sequence of the ciliate Tetrahymena thermophila, a model eukaryote.</title>
        <authorList>
            <person name="Eisen J.A."/>
            <person name="Coyne R.S."/>
            <person name="Wu M."/>
            <person name="Wu D."/>
            <person name="Thiagarajan M."/>
            <person name="Wortman J.R."/>
            <person name="Badger J.H."/>
            <person name="Ren Q."/>
            <person name="Amedeo P."/>
            <person name="Jones K.M."/>
            <person name="Tallon L.J."/>
            <person name="Delcher A.L."/>
            <person name="Salzberg S.L."/>
            <person name="Silva J.C."/>
            <person name="Haas B.J."/>
            <person name="Majoros W.H."/>
            <person name="Farzad M."/>
            <person name="Carlton J.M."/>
            <person name="Smith R.K. Jr."/>
            <person name="Garg J."/>
            <person name="Pearlman R.E."/>
            <person name="Karrer K.M."/>
            <person name="Sun L."/>
            <person name="Manning G."/>
            <person name="Elde N.C."/>
            <person name="Turkewitz A.P."/>
            <person name="Asai D.J."/>
            <person name="Wilkes D.E."/>
            <person name="Wang Y."/>
            <person name="Cai H."/>
            <person name="Collins K."/>
            <person name="Stewart B.A."/>
            <person name="Lee S.R."/>
            <person name="Wilamowska K."/>
            <person name="Weinberg Z."/>
            <person name="Ruzzo W.L."/>
            <person name="Wloga D."/>
            <person name="Gaertig J."/>
            <person name="Frankel J."/>
            <person name="Tsao C.-C."/>
            <person name="Gorovsky M.A."/>
            <person name="Keeling P.J."/>
            <person name="Waller R.F."/>
            <person name="Patron N.J."/>
            <person name="Cherry J.M."/>
            <person name="Stover N.A."/>
            <person name="Krieger C.J."/>
            <person name="del Toro C."/>
            <person name="Ryder H.F."/>
            <person name="Williamson S.C."/>
            <person name="Barbeau R.A."/>
            <person name="Hamilton E.P."/>
            <person name="Orias E."/>
        </authorList>
    </citation>
    <scope>NUCLEOTIDE SEQUENCE [LARGE SCALE GENOMIC DNA]</scope>
    <source>
        <strain evidence="4">SB210</strain>
    </source>
</reference>
<feature type="compositionally biased region" description="Polar residues" evidence="1">
    <location>
        <begin position="773"/>
        <end position="785"/>
    </location>
</feature>